<comment type="subcellular location">
    <subcellularLocation>
        <location evidence="1">Membrane</location>
        <topology evidence="1">Multi-pass membrane protein</topology>
    </subcellularLocation>
</comment>
<feature type="transmembrane region" description="Helical" evidence="6">
    <location>
        <begin position="356"/>
        <end position="376"/>
    </location>
</feature>
<dbReference type="InterPro" id="IPR020846">
    <property type="entry name" value="MFS_dom"/>
</dbReference>
<evidence type="ECO:0000256" key="5">
    <source>
        <dbReference type="ARBA" id="ARBA00023136"/>
    </source>
</evidence>
<reference evidence="9" key="1">
    <citation type="submission" date="2020-06" db="EMBL/GenBank/DDBJ databases">
        <title>A chromosome-scale genome assembly of Talaromyces rugulosus W13939.</title>
        <authorList>
            <person name="Wang B."/>
            <person name="Guo L."/>
            <person name="Ye K."/>
            <person name="Wang L."/>
        </authorList>
    </citation>
    <scope>NUCLEOTIDE SEQUENCE [LARGE SCALE GENOMIC DNA]</scope>
    <source>
        <strain evidence="9">W13939</strain>
    </source>
</reference>
<evidence type="ECO:0000256" key="4">
    <source>
        <dbReference type="ARBA" id="ARBA00022989"/>
    </source>
</evidence>
<dbReference type="RefSeq" id="XP_035341532.1">
    <property type="nucleotide sequence ID" value="XM_035485639.1"/>
</dbReference>
<feature type="transmembrane region" description="Helical" evidence="6">
    <location>
        <begin position="419"/>
        <end position="439"/>
    </location>
</feature>
<dbReference type="Gene3D" id="1.20.1250.20">
    <property type="entry name" value="MFS general substrate transporter like domains"/>
    <property type="match status" value="2"/>
</dbReference>
<evidence type="ECO:0000256" key="3">
    <source>
        <dbReference type="ARBA" id="ARBA00022692"/>
    </source>
</evidence>
<feature type="transmembrane region" description="Helical" evidence="6">
    <location>
        <begin position="163"/>
        <end position="182"/>
    </location>
</feature>
<name>A0A7H8QQC0_TALRU</name>
<sequence length="512" mass="56768">MSTGEKEELEHEEHCKAREQDVAVAFMGGGSHYVAVTPALEREYLRRTDVLLMPVLFISFGLQYMDKTCLTGAALFGIIQDLDLYQIVPASDGKGETTSLQKYAFVSMIFFWGYLVGVLPGVVLSQKLPLGKFVGVSIMLWGGVTICTMAVKSYEGFLVQRFFLGFTEALISPAFSLITAMWYKREEHPLRFAIWYSSTGLGALVGTLLTYGVGHIGGSLAHWQYQYMILGTATFVWGVIVLLILPDNPISGKFLSQDLKVVAVERMRTEQIGIENKTLKLYQVKEAFTDPKTWIMVLIVFSVNLTNGAVAGFSSVITQSFGYSTFQALLRLGAGGAVIFVTLLVAGLMTTYIKNIRCYLAIVGCLPVITGSLMIWKSSWTNIAVPLWGMYFLCWYPVSYVMLLALISANTAGHTKKAVTAGFTWAAYCTSNGIAPLAILTEQTSQHYPTAFIVFISMTSFAALLIVVLRFYLNWLNNMRDSKYGLVDEAVAGAMSFQDLTDKENKQFRYTF</sequence>
<dbReference type="OrthoDB" id="4222360at2759"/>
<dbReference type="GO" id="GO:0022857">
    <property type="term" value="F:transmembrane transporter activity"/>
    <property type="evidence" value="ECO:0007669"/>
    <property type="project" value="InterPro"/>
</dbReference>
<dbReference type="KEGG" id="trg:TRUGW13939_02445"/>
<dbReference type="PANTHER" id="PTHR43791">
    <property type="entry name" value="PERMEASE-RELATED"/>
    <property type="match status" value="1"/>
</dbReference>
<feature type="domain" description="Major facilitator superfamily (MFS) profile" evidence="7">
    <location>
        <begin position="52"/>
        <end position="474"/>
    </location>
</feature>
<evidence type="ECO:0000256" key="1">
    <source>
        <dbReference type="ARBA" id="ARBA00004141"/>
    </source>
</evidence>
<dbReference type="PROSITE" id="PS50850">
    <property type="entry name" value="MFS"/>
    <property type="match status" value="1"/>
</dbReference>
<feature type="transmembrane region" description="Helical" evidence="6">
    <location>
        <begin position="194"/>
        <end position="213"/>
    </location>
</feature>
<dbReference type="SUPFAM" id="SSF103473">
    <property type="entry name" value="MFS general substrate transporter"/>
    <property type="match status" value="1"/>
</dbReference>
<evidence type="ECO:0000256" key="2">
    <source>
        <dbReference type="ARBA" id="ARBA00022448"/>
    </source>
</evidence>
<dbReference type="GO" id="GO:0016020">
    <property type="term" value="C:membrane"/>
    <property type="evidence" value="ECO:0007669"/>
    <property type="project" value="UniProtKB-SubCell"/>
</dbReference>
<dbReference type="Pfam" id="PF07690">
    <property type="entry name" value="MFS_1"/>
    <property type="match status" value="1"/>
</dbReference>
<dbReference type="PANTHER" id="PTHR43791:SF55">
    <property type="entry name" value="TRANSPORTER, PUTATIVE (AFU_ORTHOLOGUE AFUA_6G01820)-RELATED"/>
    <property type="match status" value="1"/>
</dbReference>
<evidence type="ECO:0000256" key="6">
    <source>
        <dbReference type="SAM" id="Phobius"/>
    </source>
</evidence>
<keyword evidence="5 6" id="KW-0472">Membrane</keyword>
<feature type="transmembrane region" description="Helical" evidence="6">
    <location>
        <begin position="103"/>
        <end position="123"/>
    </location>
</feature>
<feature type="transmembrane region" description="Helical" evidence="6">
    <location>
        <begin position="294"/>
        <end position="317"/>
    </location>
</feature>
<dbReference type="EMBL" id="CP055898">
    <property type="protein sequence ID" value="QKX55353.1"/>
    <property type="molecule type" value="Genomic_DNA"/>
</dbReference>
<organism evidence="8 9">
    <name type="scientific">Talaromyces rugulosus</name>
    <name type="common">Penicillium rugulosum</name>
    <dbReference type="NCBI Taxonomy" id="121627"/>
    <lineage>
        <taxon>Eukaryota</taxon>
        <taxon>Fungi</taxon>
        <taxon>Dikarya</taxon>
        <taxon>Ascomycota</taxon>
        <taxon>Pezizomycotina</taxon>
        <taxon>Eurotiomycetes</taxon>
        <taxon>Eurotiomycetidae</taxon>
        <taxon>Eurotiales</taxon>
        <taxon>Trichocomaceae</taxon>
        <taxon>Talaromyces</taxon>
        <taxon>Talaromyces sect. Islandici</taxon>
    </lineage>
</organism>
<feature type="transmembrane region" description="Helical" evidence="6">
    <location>
        <begin position="329"/>
        <end position="349"/>
    </location>
</feature>
<evidence type="ECO:0000259" key="7">
    <source>
        <dbReference type="PROSITE" id="PS50850"/>
    </source>
</evidence>
<dbReference type="InterPro" id="IPR036259">
    <property type="entry name" value="MFS_trans_sf"/>
</dbReference>
<feature type="transmembrane region" description="Helical" evidence="6">
    <location>
        <begin position="451"/>
        <end position="473"/>
    </location>
</feature>
<feature type="transmembrane region" description="Helical" evidence="6">
    <location>
        <begin position="130"/>
        <end position="151"/>
    </location>
</feature>
<dbReference type="GeneID" id="55989954"/>
<protein>
    <recommendedName>
        <fullName evidence="7">Major facilitator superfamily (MFS) profile domain-containing protein</fullName>
    </recommendedName>
</protein>
<feature type="transmembrane region" description="Helical" evidence="6">
    <location>
        <begin position="225"/>
        <end position="245"/>
    </location>
</feature>
<keyword evidence="9" id="KW-1185">Reference proteome</keyword>
<feature type="transmembrane region" description="Helical" evidence="6">
    <location>
        <begin position="388"/>
        <end position="407"/>
    </location>
</feature>
<dbReference type="InterPro" id="IPR011701">
    <property type="entry name" value="MFS"/>
</dbReference>
<gene>
    <name evidence="8" type="ORF">TRUGW13939_02445</name>
</gene>
<evidence type="ECO:0000313" key="9">
    <source>
        <dbReference type="Proteomes" id="UP000509510"/>
    </source>
</evidence>
<dbReference type="AlphaFoldDB" id="A0A7H8QQC0"/>
<proteinExistence type="predicted"/>
<keyword evidence="3 6" id="KW-0812">Transmembrane</keyword>
<keyword evidence="2" id="KW-0813">Transport</keyword>
<evidence type="ECO:0000313" key="8">
    <source>
        <dbReference type="EMBL" id="QKX55353.1"/>
    </source>
</evidence>
<accession>A0A7H8QQC0</accession>
<keyword evidence="4 6" id="KW-1133">Transmembrane helix</keyword>
<dbReference type="Proteomes" id="UP000509510">
    <property type="component" value="Chromosome I"/>
</dbReference>